<feature type="signal peptide" evidence="1">
    <location>
        <begin position="1"/>
        <end position="19"/>
    </location>
</feature>
<evidence type="ECO:0000313" key="2">
    <source>
        <dbReference type="EMBL" id="PSU51640.1"/>
    </source>
</evidence>
<proteinExistence type="predicted"/>
<sequence>MKKFFALLFTLILALVITACTTLVPNDNDMGTVTGSLAYRERIALPDNARITVALSDVSKMDVAAEVISSQAFMSEGKQAPYDFSLGYKLQDIKSNHTYAISARIEVNGKLIFITDTANHVITDASTTNNLDLMLVKVQ</sequence>
<keyword evidence="2" id="KW-0449">Lipoprotein</keyword>
<accession>A0A2T3JRB8</accession>
<gene>
    <name evidence="2" type="ORF">C9J12_01480</name>
</gene>
<keyword evidence="1" id="KW-0732">Signal</keyword>
<protein>
    <submittedName>
        <fullName evidence="2">Lipoprotein-related protein</fullName>
    </submittedName>
</protein>
<evidence type="ECO:0000256" key="1">
    <source>
        <dbReference type="SAM" id="SignalP"/>
    </source>
</evidence>
<dbReference type="EMBL" id="PYMJ01000001">
    <property type="protein sequence ID" value="PSU51640.1"/>
    <property type="molecule type" value="Genomic_DNA"/>
</dbReference>
<reference evidence="2 3" key="1">
    <citation type="submission" date="2018-01" db="EMBL/GenBank/DDBJ databases">
        <title>Whole genome sequencing of Histamine producing bacteria.</title>
        <authorList>
            <person name="Butler K."/>
        </authorList>
    </citation>
    <scope>NUCLEOTIDE SEQUENCE [LARGE SCALE GENOMIC DNA]</scope>
    <source>
        <strain evidence="2 3">JCM 12947</strain>
    </source>
</reference>
<keyword evidence="3" id="KW-1185">Reference proteome</keyword>
<dbReference type="OrthoDB" id="5348860at2"/>
<dbReference type="Proteomes" id="UP000240987">
    <property type="component" value="Unassembled WGS sequence"/>
</dbReference>
<name>A0A2T3JRB8_9GAMM</name>
<dbReference type="Pfam" id="PF09619">
    <property type="entry name" value="YscW"/>
    <property type="match status" value="1"/>
</dbReference>
<organism evidence="2 3">
    <name type="scientific">Photobacterium frigidiphilum</name>
    <dbReference type="NCBI Taxonomy" id="264736"/>
    <lineage>
        <taxon>Bacteria</taxon>
        <taxon>Pseudomonadati</taxon>
        <taxon>Pseudomonadota</taxon>
        <taxon>Gammaproteobacteria</taxon>
        <taxon>Vibrionales</taxon>
        <taxon>Vibrionaceae</taxon>
        <taxon>Photobacterium</taxon>
    </lineage>
</organism>
<comment type="caution">
    <text evidence="2">The sequence shown here is derived from an EMBL/GenBank/DDBJ whole genome shotgun (WGS) entry which is preliminary data.</text>
</comment>
<dbReference type="InterPro" id="IPR053196">
    <property type="entry name" value="Lipoprotein_YbaY-like"/>
</dbReference>
<dbReference type="InterPro" id="IPR039366">
    <property type="entry name" value="Pilotin"/>
</dbReference>
<dbReference type="PANTHER" id="PTHR38013:SF1">
    <property type="entry name" value="GLYCOPROTEIN_POLYSACCHARIDE METABOLISM"/>
    <property type="match status" value="1"/>
</dbReference>
<dbReference type="AlphaFoldDB" id="A0A2T3JRB8"/>
<dbReference type="RefSeq" id="WP_107241083.1">
    <property type="nucleotide sequence ID" value="NZ_JAKJUA010000008.1"/>
</dbReference>
<evidence type="ECO:0000313" key="3">
    <source>
        <dbReference type="Proteomes" id="UP000240987"/>
    </source>
</evidence>
<dbReference type="PANTHER" id="PTHR38013">
    <property type="entry name" value="GLYCOPROTEIN/POLYSACCHARIDE METABOLISM"/>
    <property type="match status" value="1"/>
</dbReference>
<feature type="chain" id="PRO_5015492476" evidence="1">
    <location>
        <begin position="20"/>
        <end position="139"/>
    </location>
</feature>
<dbReference type="PROSITE" id="PS51257">
    <property type="entry name" value="PROKAR_LIPOPROTEIN"/>
    <property type="match status" value="1"/>
</dbReference>